<reference evidence="1 2" key="1">
    <citation type="submission" date="2014-12" db="EMBL/GenBank/DDBJ databases">
        <title>Genome sequencing of Photobacterium gaetbulicola AD005a.</title>
        <authorList>
            <person name="Adrian T.G.S."/>
            <person name="Chan K.G."/>
        </authorList>
    </citation>
    <scope>NUCLEOTIDE SEQUENCE [LARGE SCALE GENOMIC DNA]</scope>
    <source>
        <strain evidence="1 2">AD005a</strain>
    </source>
</reference>
<evidence type="ECO:0000313" key="2">
    <source>
        <dbReference type="Proteomes" id="UP000031278"/>
    </source>
</evidence>
<sequence>MKKQITTKTQNICRTKTILGISSGVIVGGLLFAGSVQSADKWEEVENVHNGRAPLCHHIETGALKFCSDIQQEHEEP</sequence>
<dbReference type="Proteomes" id="UP000031278">
    <property type="component" value="Unassembled WGS sequence"/>
</dbReference>
<comment type="caution">
    <text evidence="1">The sequence shown here is derived from an EMBL/GenBank/DDBJ whole genome shotgun (WGS) entry which is preliminary data.</text>
</comment>
<protein>
    <submittedName>
        <fullName evidence="1">Uncharacterized protein</fullName>
    </submittedName>
</protein>
<dbReference type="EMBL" id="JWLZ01000220">
    <property type="protein sequence ID" value="KHT58483.1"/>
    <property type="molecule type" value="Genomic_DNA"/>
</dbReference>
<evidence type="ECO:0000313" key="1">
    <source>
        <dbReference type="EMBL" id="KHT58483.1"/>
    </source>
</evidence>
<name>A0A0B9FPZ3_9GAMM</name>
<gene>
    <name evidence="1" type="ORF">RJ45_25095</name>
</gene>
<dbReference type="AlphaFoldDB" id="A0A0B9FPZ3"/>
<organism evidence="1 2">
    <name type="scientific">Photobacterium gaetbulicola</name>
    <dbReference type="NCBI Taxonomy" id="1295392"/>
    <lineage>
        <taxon>Bacteria</taxon>
        <taxon>Pseudomonadati</taxon>
        <taxon>Pseudomonadota</taxon>
        <taxon>Gammaproteobacteria</taxon>
        <taxon>Vibrionales</taxon>
        <taxon>Vibrionaceae</taxon>
        <taxon>Photobacterium</taxon>
    </lineage>
</organism>
<proteinExistence type="predicted"/>
<accession>A0A0B9FPZ3</accession>
<dbReference type="RefSeq" id="WP_039469407.1">
    <property type="nucleotide sequence ID" value="NZ_JWLZ01000220.1"/>
</dbReference>